<dbReference type="EMBL" id="CAMXCT010000559">
    <property type="protein sequence ID" value="CAI3980486.1"/>
    <property type="molecule type" value="Genomic_DNA"/>
</dbReference>
<feature type="transmembrane region" description="Helical" evidence="3">
    <location>
        <begin position="1934"/>
        <end position="1958"/>
    </location>
</feature>
<feature type="compositionally biased region" description="Polar residues" evidence="2">
    <location>
        <begin position="278"/>
        <end position="287"/>
    </location>
</feature>
<feature type="domain" description="Reverse transcriptase Ty1/copia-type" evidence="4">
    <location>
        <begin position="1374"/>
        <end position="1490"/>
    </location>
</feature>
<feature type="compositionally biased region" description="Basic and acidic residues" evidence="2">
    <location>
        <begin position="898"/>
        <end position="910"/>
    </location>
</feature>
<feature type="region of interest" description="Disordered" evidence="2">
    <location>
        <begin position="1035"/>
        <end position="1102"/>
    </location>
</feature>
<feature type="compositionally biased region" description="Basic and acidic residues" evidence="2">
    <location>
        <begin position="185"/>
        <end position="235"/>
    </location>
</feature>
<gene>
    <name evidence="5" type="ORF">C1SCF055_LOCUS8354</name>
</gene>
<feature type="compositionally biased region" description="Basic and acidic residues" evidence="2">
    <location>
        <begin position="558"/>
        <end position="571"/>
    </location>
</feature>
<feature type="compositionally biased region" description="Basic and acidic residues" evidence="2">
    <location>
        <begin position="1876"/>
        <end position="1892"/>
    </location>
</feature>
<feature type="compositionally biased region" description="Basic and acidic residues" evidence="2">
    <location>
        <begin position="1984"/>
        <end position="2002"/>
    </location>
</feature>
<evidence type="ECO:0000256" key="2">
    <source>
        <dbReference type="SAM" id="MobiDB-lite"/>
    </source>
</evidence>
<dbReference type="PANTHER" id="PTHR11439">
    <property type="entry name" value="GAG-POL-RELATED RETROTRANSPOSON"/>
    <property type="match status" value="1"/>
</dbReference>
<keyword evidence="3" id="KW-0472">Membrane</keyword>
<feature type="compositionally biased region" description="Basic and acidic residues" evidence="2">
    <location>
        <begin position="583"/>
        <end position="599"/>
    </location>
</feature>
<reference evidence="5" key="1">
    <citation type="submission" date="2022-10" db="EMBL/GenBank/DDBJ databases">
        <authorList>
            <person name="Chen Y."/>
            <person name="Dougan E. K."/>
            <person name="Chan C."/>
            <person name="Rhodes N."/>
            <person name="Thang M."/>
        </authorList>
    </citation>
    <scope>NUCLEOTIDE SEQUENCE</scope>
</reference>
<feature type="compositionally biased region" description="Basic and acidic residues" evidence="2">
    <location>
        <begin position="244"/>
        <end position="274"/>
    </location>
</feature>
<keyword evidence="7" id="KW-1185">Reference proteome</keyword>
<name>A0A9P1BYA5_9DINO</name>
<dbReference type="EMBL" id="CAMXCT020000559">
    <property type="protein sequence ID" value="CAL1133861.1"/>
    <property type="molecule type" value="Genomic_DNA"/>
</dbReference>
<feature type="compositionally biased region" description="Basic residues" evidence="2">
    <location>
        <begin position="1962"/>
        <end position="1972"/>
    </location>
</feature>
<feature type="compositionally biased region" description="Basic and acidic residues" evidence="2">
    <location>
        <begin position="1626"/>
        <end position="1636"/>
    </location>
</feature>
<comment type="caution">
    <text evidence="5">The sequence shown here is derived from an EMBL/GenBank/DDBJ whole genome shotgun (WGS) entry which is preliminary data.</text>
</comment>
<feature type="region of interest" description="Disordered" evidence="2">
    <location>
        <begin position="878"/>
        <end position="910"/>
    </location>
</feature>
<feature type="coiled-coil region" evidence="1">
    <location>
        <begin position="608"/>
        <end position="650"/>
    </location>
</feature>
<keyword evidence="3" id="KW-1133">Transmembrane helix</keyword>
<reference evidence="6 7" key="2">
    <citation type="submission" date="2024-05" db="EMBL/GenBank/DDBJ databases">
        <authorList>
            <person name="Chen Y."/>
            <person name="Shah S."/>
            <person name="Dougan E. K."/>
            <person name="Thang M."/>
            <person name="Chan C."/>
        </authorList>
    </citation>
    <scope>NUCLEOTIDE SEQUENCE [LARGE SCALE GENOMIC DNA]</scope>
</reference>
<feature type="compositionally biased region" description="Basic and acidic residues" evidence="2">
    <location>
        <begin position="985"/>
        <end position="1004"/>
    </location>
</feature>
<keyword evidence="1" id="KW-0175">Coiled coil</keyword>
<proteinExistence type="predicted"/>
<feature type="region of interest" description="Disordered" evidence="2">
    <location>
        <begin position="558"/>
        <end position="606"/>
    </location>
</feature>
<feature type="region of interest" description="Disordered" evidence="2">
    <location>
        <begin position="1962"/>
        <end position="2002"/>
    </location>
</feature>
<feature type="region of interest" description="Disordered" evidence="2">
    <location>
        <begin position="1614"/>
        <end position="1636"/>
    </location>
</feature>
<feature type="compositionally biased region" description="Acidic residues" evidence="2">
    <location>
        <begin position="1055"/>
        <end position="1071"/>
    </location>
</feature>
<evidence type="ECO:0000256" key="3">
    <source>
        <dbReference type="SAM" id="Phobius"/>
    </source>
</evidence>
<evidence type="ECO:0000313" key="5">
    <source>
        <dbReference type="EMBL" id="CAI3980486.1"/>
    </source>
</evidence>
<sequence>MALRGKGTPSQGGEFLKTPSQPTLEDDMGRTPWQEETPAKEWKTPKTPVETPRQAEPPTSSTREREERGGRTASAAQTPFHRPSGAPETSPQWPGGPKTSPTTLRPANQPEPQPLFDDEQLRRYEELRSQAPMLNPPQVQQRTLEEMRPETLREEELKRLRKREEELEMERTMLLRGEELQRLLQQKEREKSRERHEEELQRLLQHKGRDESRERHDERRQNAIEDEDVQYRTPEEESQTAKKLFQDELKEADRPPKPEAERPPTAREATRPLKTEAAGSSRQEETPGTLQLMAMMMHTMTEMQKKMLSKDGGKEGEGGEAEYVRSHPEVPRLTDWNPSTGPIDLNDWLALIEPIMADLTATSHDWWDRLLKEARQWYQDHMALSPMDRLTHEPQPSKDLDQPKWIRLERRASTLLMMSIPEAQKEELVSTKRITALKIICHLLTTFQPGGLAEKEVILRSLEMPQEAATVAEAVSSLRKWMRWRRRAMELQVSEPDPFLLLKGLGRIVRRPLEANRELNFRISLARSMLQVDSTPTKDTVGKFSTHLLAEMEQIAHLEGSKKSTSKDTQKQGKGMKPTAKVVKKEEATKKEEVAKEGSNEGDSSEAMKGLLEEANKMLKALQQGKNEEDEGKEVRLQKLQKQLDELKTLKVFRISKIHTEEGDYGLLDSGATHALRGRQPGESLKDLTEVRVTLACGRDATLKMTRGGTMIGQHEETEPIVPLGKMVSQLGCTVEWDEGGLVVVHPERGRLDTTQRGGCPHIPRPLALDIIQELEEKSGWMKKMKTKEEDEEDVLKKMVAVHPVFRDLPEEVKKELVVMPSKDLTALPGMNRRQRRKIQREGATLHLFAGEDDGFTLGQAVKSAGGDVQTLIELDQKRGPGHDLMSSDPYDEEEKEEGIKRDAKTEEQKTGGEGWKKIILALEQLSAPEYLPKTVSFWWTDQWRKMKEMYDLQEIKFNQGDWKGEEGGKGCIKPTTIGGNVEIKVPEERNPEAKGRSQDRVQDSKSLSRWVPGLMKELAKEVVKKCQERPVQLRNERVPEEEVDAIEGLRIDDSEGEADDEAEHTEEDPQQDPPGNPEEPQGGERAINPQEPQEAAKEEVDQPEDFEIKIFRLVTPLPSKAGGVVLQAVIDMILKLRCGLKQKFPPLGAEVLVKKRRWNAQQFLPTMDRVTYIAPCWEGHGHWVKQEDGTTIVARFCIADVWNPVTDHSWLAVMTEMPDPLEERRLRRKTPPELAKMEVQEDEPGEEGRDPEPRRRSRLLQLIMEEMTALMEDPSEEALKTTMQSVAKLRMMMETGTSEDVLQTRIVGLGEVMKDLEGWKKPIEEELKSLVEDKMALEAISKEEVEKMFREAHAEGRKLEVVPGKLVTVVKPAPEGGKKKARIVACGNFTAKDAQDELYASTGDAVTLRIMMKLASENQWDGVTLDIRTAFLNTPWEDMDVLVKPPHLLIRMKLVEEGTLWRPTKALYGFRKSPRLWGNHRDSTMRKMEVPHEGKRHRLTQLVSEPNLWRIDEVKDEDEEEEKPKGPPKALMMVYVDDLFATGPTQLLKALTETIKKEWNTSTPEWINEDPTRFLGMGISKTKGEDGLEVWAASQQDYVKELLRRNVGEDEKKWPKRKVPISKDPPAEHQEEPKVEGVRKAQKIVGEALWLVTRTRPDMMYALAKMASQVLHQPQWVAESASQLWGYMAATIHEGITFEKGPSWEGWEEQSGLAVYADASFAPSGEESHGSVIVTLRGAPLLWKSSRQSTVSLSTAEAELNELIEGLMMGESVAAILEELEPHIMKMMASDSQAAVNICLAEGGSWRTRHLRLRAAHAKQRFTKGDWLLRHLPGEDMLADIGTKSLTSARLEKLKKGLGMKKIGKDEEKNEEPEEKTAPEEAEKIKKKEQGTRVPKEVEKALQCVALMIAIQGAKAQDDEETEERAEMFHIELILMFALVGVVSVIQRIIPCLMGWLRRDRQRAHRRRRKQGERSTHTTPRRTGVEDPREHQEEKESGSQG</sequence>
<dbReference type="Pfam" id="PF07727">
    <property type="entry name" value="RVT_2"/>
    <property type="match status" value="1"/>
</dbReference>
<dbReference type="CDD" id="cd09272">
    <property type="entry name" value="RNase_HI_RT_Ty1"/>
    <property type="match status" value="1"/>
</dbReference>
<organism evidence="5">
    <name type="scientific">Cladocopium goreaui</name>
    <dbReference type="NCBI Taxonomy" id="2562237"/>
    <lineage>
        <taxon>Eukaryota</taxon>
        <taxon>Sar</taxon>
        <taxon>Alveolata</taxon>
        <taxon>Dinophyceae</taxon>
        <taxon>Suessiales</taxon>
        <taxon>Symbiodiniaceae</taxon>
        <taxon>Cladocopium</taxon>
    </lineage>
</organism>
<accession>A0A9P1BYA5</accession>
<feature type="region of interest" description="Disordered" evidence="2">
    <location>
        <begin position="185"/>
        <end position="287"/>
    </location>
</feature>
<feature type="compositionally biased region" description="Basic and acidic residues" evidence="2">
    <location>
        <begin position="119"/>
        <end position="128"/>
    </location>
</feature>
<dbReference type="Proteomes" id="UP001152797">
    <property type="component" value="Unassembled WGS sequence"/>
</dbReference>
<evidence type="ECO:0000259" key="4">
    <source>
        <dbReference type="Pfam" id="PF07727"/>
    </source>
</evidence>
<evidence type="ECO:0000256" key="1">
    <source>
        <dbReference type="SAM" id="Coils"/>
    </source>
</evidence>
<keyword evidence="3" id="KW-0812">Transmembrane</keyword>
<protein>
    <recommendedName>
        <fullName evidence="4">Reverse transcriptase Ty1/copia-type domain-containing protein</fullName>
    </recommendedName>
</protein>
<feature type="region of interest" description="Disordered" evidence="2">
    <location>
        <begin position="1863"/>
        <end position="1892"/>
    </location>
</feature>
<evidence type="ECO:0000313" key="7">
    <source>
        <dbReference type="Proteomes" id="UP001152797"/>
    </source>
</evidence>
<feature type="region of interest" description="Disordered" evidence="2">
    <location>
        <begin position="1223"/>
        <end position="1256"/>
    </location>
</feature>
<feature type="region of interest" description="Disordered" evidence="2">
    <location>
        <begin position="1"/>
        <end position="151"/>
    </location>
</feature>
<evidence type="ECO:0000313" key="6">
    <source>
        <dbReference type="EMBL" id="CAL4767798.1"/>
    </source>
</evidence>
<dbReference type="InterPro" id="IPR013103">
    <property type="entry name" value="RVT_2"/>
</dbReference>
<dbReference type="EMBL" id="CAMXCT030000559">
    <property type="protein sequence ID" value="CAL4767798.1"/>
    <property type="molecule type" value="Genomic_DNA"/>
</dbReference>
<feature type="region of interest" description="Disordered" evidence="2">
    <location>
        <begin position="981"/>
        <end position="1009"/>
    </location>
</feature>